<evidence type="ECO:0000259" key="4">
    <source>
        <dbReference type="Pfam" id="PF21761"/>
    </source>
</evidence>
<dbReference type="EMBL" id="AP022593">
    <property type="protein sequence ID" value="BBY51006.1"/>
    <property type="molecule type" value="Genomic_DNA"/>
</dbReference>
<dbReference type="RefSeq" id="WP_163920928.1">
    <property type="nucleotide sequence ID" value="NZ_AP022593.1"/>
</dbReference>
<dbReference type="InterPro" id="IPR006115">
    <property type="entry name" value="6PGDH_NADP-bd"/>
</dbReference>
<dbReference type="Pfam" id="PF03446">
    <property type="entry name" value="NAD_binding_2"/>
    <property type="match status" value="1"/>
</dbReference>
<dbReference type="SUPFAM" id="SSF51735">
    <property type="entry name" value="NAD(P)-binding Rossmann-fold domains"/>
    <property type="match status" value="1"/>
</dbReference>
<dbReference type="AlphaFoldDB" id="A0A7I7S415"/>
<dbReference type="InterPro" id="IPR036291">
    <property type="entry name" value="NAD(P)-bd_dom_sf"/>
</dbReference>
<comment type="similarity">
    <text evidence="1">Belongs to the HIBADH-related family.</text>
</comment>
<reference evidence="5 6" key="1">
    <citation type="journal article" date="2019" name="Emerg. Microbes Infect.">
        <title>Comprehensive subspecies identification of 175 nontuberculous mycobacteria species based on 7547 genomic profiles.</title>
        <authorList>
            <person name="Matsumoto Y."/>
            <person name="Kinjo T."/>
            <person name="Motooka D."/>
            <person name="Nabeya D."/>
            <person name="Jung N."/>
            <person name="Uechi K."/>
            <person name="Horii T."/>
            <person name="Iida T."/>
            <person name="Fujita J."/>
            <person name="Nakamura S."/>
        </authorList>
    </citation>
    <scope>NUCLEOTIDE SEQUENCE [LARGE SCALE GENOMIC DNA]</scope>
    <source>
        <strain evidence="5 6">JCM 18538</strain>
    </source>
</reference>
<evidence type="ECO:0000259" key="3">
    <source>
        <dbReference type="Pfam" id="PF03446"/>
    </source>
</evidence>
<dbReference type="Pfam" id="PF21761">
    <property type="entry name" value="RedAm-like_C"/>
    <property type="match status" value="1"/>
</dbReference>
<dbReference type="GO" id="GO:0016491">
    <property type="term" value="F:oxidoreductase activity"/>
    <property type="evidence" value="ECO:0007669"/>
    <property type="project" value="UniProtKB-KW"/>
</dbReference>
<organism evidence="5 6">
    <name type="scientific">Mycolicibacterium arabiense</name>
    <dbReference type="NCBI Taxonomy" id="1286181"/>
    <lineage>
        <taxon>Bacteria</taxon>
        <taxon>Bacillati</taxon>
        <taxon>Actinomycetota</taxon>
        <taxon>Actinomycetes</taxon>
        <taxon>Mycobacteriales</taxon>
        <taxon>Mycobacteriaceae</taxon>
        <taxon>Mycolicibacterium</taxon>
    </lineage>
</organism>
<dbReference type="InterPro" id="IPR013328">
    <property type="entry name" value="6PGD_dom2"/>
</dbReference>
<sequence length="283" mass="29038">MTTLSVIGLGPMGQALSGALLDAHLPLSVWNRTESKAAGLLTRGARWAPSPAEAISASDLTMINVVDHAALDAIVDSAGQAVAGRTIVGLSSDAPECARRTAALVEKLGGRYLDGAVMTPTVTIGTPDASILFAGPRDLYDVHQATFTTLATPTWVGDEVGRAAGFDMALLDLFWTSVGGFMHALKVAGSNGIGPAELLPHAHGIVGILPPILDEIAERVGTDRHGDSDASVSSLASSLRHLIDASRDAGADTAALEALRRSADAAVAAGQGDDEVSRVTSYL</sequence>
<dbReference type="Gene3D" id="3.40.50.720">
    <property type="entry name" value="NAD(P)-binding Rossmann-like Domain"/>
    <property type="match status" value="1"/>
</dbReference>
<dbReference type="InterPro" id="IPR051265">
    <property type="entry name" value="HIBADH-related_NP60_sf"/>
</dbReference>
<protein>
    <submittedName>
        <fullName evidence="5">6-phosphogluconate dehydrogenase</fullName>
    </submittedName>
</protein>
<dbReference type="KEGG" id="marz:MARA_44740"/>
<dbReference type="Proteomes" id="UP000467428">
    <property type="component" value="Chromosome"/>
</dbReference>
<keyword evidence="6" id="KW-1185">Reference proteome</keyword>
<evidence type="ECO:0000256" key="1">
    <source>
        <dbReference type="ARBA" id="ARBA00009080"/>
    </source>
</evidence>
<dbReference type="PANTHER" id="PTHR43580">
    <property type="entry name" value="OXIDOREDUCTASE GLYR1-RELATED"/>
    <property type="match status" value="1"/>
</dbReference>
<evidence type="ECO:0000313" key="5">
    <source>
        <dbReference type="EMBL" id="BBY51006.1"/>
    </source>
</evidence>
<dbReference type="InterPro" id="IPR015815">
    <property type="entry name" value="HIBADH-related"/>
</dbReference>
<dbReference type="Gene3D" id="1.10.1040.10">
    <property type="entry name" value="N-(1-d-carboxylethyl)-l-norvaline Dehydrogenase, domain 2"/>
    <property type="match status" value="1"/>
</dbReference>
<keyword evidence="2" id="KW-0560">Oxidoreductase</keyword>
<evidence type="ECO:0000256" key="2">
    <source>
        <dbReference type="ARBA" id="ARBA00023002"/>
    </source>
</evidence>
<dbReference type="PANTHER" id="PTHR43580:SF2">
    <property type="entry name" value="CYTOKINE-LIKE NUCLEAR FACTOR N-PAC"/>
    <property type="match status" value="1"/>
</dbReference>
<name>A0A7I7S415_9MYCO</name>
<dbReference type="InterPro" id="IPR048666">
    <property type="entry name" value="RedAm-like_C"/>
</dbReference>
<proteinExistence type="inferred from homology"/>
<accession>A0A7I7S415</accession>
<dbReference type="GO" id="GO:0050661">
    <property type="term" value="F:NADP binding"/>
    <property type="evidence" value="ECO:0007669"/>
    <property type="project" value="InterPro"/>
</dbReference>
<geneLocation type="plasmid" evidence="6">
    <name>pjcm18538 dna</name>
</geneLocation>
<gene>
    <name evidence="5" type="ORF">MARA_44740</name>
</gene>
<feature type="domain" description="6-phosphogluconate dehydrogenase NADP-binding" evidence="3">
    <location>
        <begin position="4"/>
        <end position="152"/>
    </location>
</feature>
<feature type="domain" description="NADPH-dependent reductive aminase-like C-terminal" evidence="4">
    <location>
        <begin position="160"/>
        <end position="281"/>
    </location>
</feature>
<dbReference type="PIRSF" id="PIRSF000103">
    <property type="entry name" value="HIBADH"/>
    <property type="match status" value="1"/>
</dbReference>
<evidence type="ECO:0000313" key="6">
    <source>
        <dbReference type="Proteomes" id="UP000467428"/>
    </source>
</evidence>